<proteinExistence type="evidence at transcript level"/>
<feature type="signal peptide" evidence="1">
    <location>
        <begin position="1"/>
        <end position="16"/>
    </location>
</feature>
<evidence type="ECO:0000313" key="7">
    <source>
        <dbReference type="Proteomes" id="UP000019118"/>
    </source>
</evidence>
<keyword evidence="1" id="KW-0732">Signal</keyword>
<dbReference type="EMBL" id="BT126843">
    <property type="protein sequence ID" value="AEE61805.1"/>
    <property type="molecule type" value="mRNA"/>
</dbReference>
<sequence length="159" mass="15134">MKGLIIFFALAALAAAKPGGYGWGVAPIALPLSVSGPVTSGLLLSGPQSTGAIIDGPKDTGAILTGPSSTGAVLTSGVSHGSVLTSGPLLLPSLPVAYSAPISYGAAVLTKGGGSIGVSGAGAVVSGPKTVPVVVEGPSGKIAADGLWGPTLEGLPYAY</sequence>
<reference evidence="6" key="3">
    <citation type="submission" date="2024-08" db="UniProtKB">
        <authorList>
            <consortium name="EnsemblMetazoa"/>
        </authorList>
    </citation>
    <scope>IDENTIFICATION</scope>
</reference>
<evidence type="ECO:0000313" key="5">
    <source>
        <dbReference type="EMBL" id="ERL96268.1"/>
    </source>
</evidence>
<dbReference type="EMBL" id="KB632337">
    <property type="protein sequence ID" value="ERL92884.1"/>
    <property type="molecule type" value="Genomic_DNA"/>
</dbReference>
<dbReference type="EnsemblMetazoa" id="XM_019898830.1">
    <property type="protein sequence ID" value="XP_019754389.1"/>
    <property type="gene ID" value="LOC109533493"/>
</dbReference>
<dbReference type="EMBL" id="KI210443">
    <property type="protein sequence ID" value="ERL96268.1"/>
    <property type="molecule type" value="Genomic_DNA"/>
</dbReference>
<gene>
    <name evidence="6" type="primary">109533493</name>
    <name evidence="5" type="ORF">D910_01680</name>
    <name evidence="3" type="ORF">D910_03994</name>
    <name evidence="4" type="ORF">D910_10189</name>
</gene>
<feature type="chain" id="PRO_5007674785" evidence="1">
    <location>
        <begin position="17"/>
        <end position="159"/>
    </location>
</feature>
<dbReference type="Proteomes" id="UP000030742">
    <property type="component" value="Unassembled WGS sequence"/>
</dbReference>
<keyword evidence="7" id="KW-1185">Reference proteome</keyword>
<evidence type="ECO:0000313" key="3">
    <source>
        <dbReference type="EMBL" id="ERL86587.1"/>
    </source>
</evidence>
<evidence type="ECO:0000256" key="1">
    <source>
        <dbReference type="SAM" id="SignalP"/>
    </source>
</evidence>
<dbReference type="EMBL" id="KB631829">
    <property type="protein sequence ID" value="ERL86587.1"/>
    <property type="molecule type" value="Genomic_DNA"/>
</dbReference>
<organism evidence="2">
    <name type="scientific">Dendroctonus ponderosae</name>
    <name type="common">Mountain pine beetle</name>
    <dbReference type="NCBI Taxonomy" id="77166"/>
    <lineage>
        <taxon>Eukaryota</taxon>
        <taxon>Metazoa</taxon>
        <taxon>Ecdysozoa</taxon>
        <taxon>Arthropoda</taxon>
        <taxon>Hexapoda</taxon>
        <taxon>Insecta</taxon>
        <taxon>Pterygota</taxon>
        <taxon>Neoptera</taxon>
        <taxon>Endopterygota</taxon>
        <taxon>Coleoptera</taxon>
        <taxon>Polyphaga</taxon>
        <taxon>Cucujiformia</taxon>
        <taxon>Curculionidae</taxon>
        <taxon>Scolytinae</taxon>
        <taxon>Dendroctonus</taxon>
    </lineage>
</organism>
<accession>J3JUD0</accession>
<dbReference type="AlphaFoldDB" id="J3JUD0"/>
<evidence type="ECO:0000313" key="6">
    <source>
        <dbReference type="EnsemblMetazoa" id="XP_019754389.1"/>
    </source>
</evidence>
<reference evidence="2" key="1">
    <citation type="journal article" date="2012" name="Insect Biochem. Mol. Biol.">
        <title>Transcriptome and full-length cDNA resources for the mountain pine beetle, Dendroctonus ponderosae Hopkins, a major insect pest of pine forests.</title>
        <authorList>
            <person name="Keeling C.I."/>
            <person name="Henderson H."/>
            <person name="Li M."/>
            <person name="Yuen M."/>
            <person name="Clark E.L."/>
            <person name="Fraser J.D."/>
            <person name="Huber D.P."/>
            <person name="Liao N.Y."/>
            <person name="Roderick Docking T."/>
            <person name="Birol I."/>
            <person name="Chan S.K."/>
            <person name="Taylor G.A."/>
            <person name="Palmquist D."/>
            <person name="Jones S.J."/>
            <person name="Bohlmann J."/>
        </authorList>
    </citation>
    <scope>NUCLEOTIDE SEQUENCE</scope>
    <source>
        <tissue evidence="2">Pupae</tissue>
    </source>
</reference>
<dbReference type="Proteomes" id="UP000019118">
    <property type="component" value="Unassembled WGS sequence"/>
</dbReference>
<dbReference type="HOGENOM" id="CLU_2135996_0_0_1"/>
<reference evidence="7 8" key="2">
    <citation type="journal article" date="2013" name="Genome Biol.">
        <title>Draft genome of the mountain pine beetle, Dendroctonus ponderosae Hopkins, a major forest pest.</title>
        <authorList>
            <person name="Keeling C.I."/>
            <person name="Yuen M.M."/>
            <person name="Liao N.Y."/>
            <person name="Docking T.R."/>
            <person name="Chan S.K."/>
            <person name="Taylor G.A."/>
            <person name="Palmquist D.L."/>
            <person name="Jackman S.D."/>
            <person name="Nguyen A."/>
            <person name="Li M."/>
            <person name="Henderson H."/>
            <person name="Janes J.K."/>
            <person name="Zhao Y."/>
            <person name="Pandoh P."/>
            <person name="Moore R."/>
            <person name="Sperling F.A."/>
            <person name="Huber D.P."/>
            <person name="Birol I."/>
            <person name="Jones S.J."/>
            <person name="Bohlmann J."/>
        </authorList>
    </citation>
    <scope>NUCLEOTIDE SEQUENCE</scope>
</reference>
<protein>
    <submittedName>
        <fullName evidence="2 6">Uncharacterized protein</fullName>
    </submittedName>
</protein>
<evidence type="ECO:0000313" key="2">
    <source>
        <dbReference type="EMBL" id="AEE61805.1"/>
    </source>
</evidence>
<dbReference type="OrthoDB" id="6782590at2759"/>
<evidence type="ECO:0000313" key="4">
    <source>
        <dbReference type="EMBL" id="ERL92884.1"/>
    </source>
</evidence>
<evidence type="ECO:0000313" key="8">
    <source>
        <dbReference type="Proteomes" id="UP000030742"/>
    </source>
</evidence>
<name>J3JUD0_DENPD</name>